<protein>
    <recommendedName>
        <fullName evidence="2">Anti-sigma factor antagonist</fullName>
    </recommendedName>
</protein>
<dbReference type="CDD" id="cd07043">
    <property type="entry name" value="STAS_anti-anti-sigma_factors"/>
    <property type="match status" value="1"/>
</dbReference>
<proteinExistence type="inferred from homology"/>
<dbReference type="PANTHER" id="PTHR33495:SF2">
    <property type="entry name" value="ANTI-SIGMA FACTOR ANTAGONIST TM_1081-RELATED"/>
    <property type="match status" value="1"/>
</dbReference>
<dbReference type="AlphaFoldDB" id="A0A552WKA9"/>
<reference evidence="4 5" key="1">
    <citation type="submission" date="2019-07" db="EMBL/GenBank/DDBJ databases">
        <title>Georgenia wutianyii sp. nov. and Georgenia *** sp. nov. isolated from plateau pika (Ochotona curzoniae) in the Qinghai-Tibet plateau of China.</title>
        <authorList>
            <person name="Tian Z."/>
        </authorList>
    </citation>
    <scope>NUCLEOTIDE SEQUENCE [LARGE SCALE GENOMIC DNA]</scope>
    <source>
        <strain evidence="4 5">Z446</strain>
    </source>
</reference>
<evidence type="ECO:0000256" key="1">
    <source>
        <dbReference type="ARBA" id="ARBA00009013"/>
    </source>
</evidence>
<gene>
    <name evidence="4" type="ORF">FJ693_18720</name>
</gene>
<evidence type="ECO:0000313" key="4">
    <source>
        <dbReference type="EMBL" id="TRW43177.1"/>
    </source>
</evidence>
<keyword evidence="5" id="KW-1185">Reference proteome</keyword>
<accession>A0A552WKA9</accession>
<sequence>MGCGAAGTCQGHKSPLPGAGRGGTACHDVGSGGRGGTGRVNFSVQRRDVDGVPVVSAVGELDGGSVELLAGELELALDALPPAIIVDLAGVTFIDSTGVRVVTRKQDSLVSLETRLYVVAPADRIREVFALTGTAEGVPLHRSLDEALVAAAQVPITPVVRVPAHGLAGPADAAALPRNRPSGA</sequence>
<dbReference type="EMBL" id="VJXR01000098">
    <property type="protein sequence ID" value="TRW43177.1"/>
    <property type="molecule type" value="Genomic_DNA"/>
</dbReference>
<dbReference type="NCBIfam" id="TIGR00377">
    <property type="entry name" value="ant_ant_sig"/>
    <property type="match status" value="1"/>
</dbReference>
<dbReference type="PANTHER" id="PTHR33495">
    <property type="entry name" value="ANTI-SIGMA FACTOR ANTAGONIST TM_1081-RELATED-RELATED"/>
    <property type="match status" value="1"/>
</dbReference>
<evidence type="ECO:0000313" key="5">
    <source>
        <dbReference type="Proteomes" id="UP000318693"/>
    </source>
</evidence>
<name>A0A552WKA9_9MICO</name>
<dbReference type="PROSITE" id="PS50801">
    <property type="entry name" value="STAS"/>
    <property type="match status" value="1"/>
</dbReference>
<dbReference type="Pfam" id="PF01740">
    <property type="entry name" value="STAS"/>
    <property type="match status" value="1"/>
</dbReference>
<organism evidence="4 5">
    <name type="scientific">Georgenia yuyongxinii</name>
    <dbReference type="NCBI Taxonomy" id="2589797"/>
    <lineage>
        <taxon>Bacteria</taxon>
        <taxon>Bacillati</taxon>
        <taxon>Actinomycetota</taxon>
        <taxon>Actinomycetes</taxon>
        <taxon>Micrococcales</taxon>
        <taxon>Bogoriellaceae</taxon>
        <taxon>Georgenia</taxon>
    </lineage>
</organism>
<feature type="domain" description="STAS" evidence="3">
    <location>
        <begin position="42"/>
        <end position="151"/>
    </location>
</feature>
<dbReference type="InterPro" id="IPR036513">
    <property type="entry name" value="STAS_dom_sf"/>
</dbReference>
<comment type="caution">
    <text evidence="4">The sequence shown here is derived from an EMBL/GenBank/DDBJ whole genome shotgun (WGS) entry which is preliminary data.</text>
</comment>
<dbReference type="InterPro" id="IPR002645">
    <property type="entry name" value="STAS_dom"/>
</dbReference>
<dbReference type="Proteomes" id="UP000318693">
    <property type="component" value="Unassembled WGS sequence"/>
</dbReference>
<evidence type="ECO:0000256" key="2">
    <source>
        <dbReference type="RuleBase" id="RU003749"/>
    </source>
</evidence>
<dbReference type="InterPro" id="IPR003658">
    <property type="entry name" value="Anti-sigma_ant"/>
</dbReference>
<dbReference type="GO" id="GO:0043856">
    <property type="term" value="F:anti-sigma factor antagonist activity"/>
    <property type="evidence" value="ECO:0007669"/>
    <property type="project" value="InterPro"/>
</dbReference>
<comment type="similarity">
    <text evidence="1 2">Belongs to the anti-sigma-factor antagonist family.</text>
</comment>
<dbReference type="SUPFAM" id="SSF52091">
    <property type="entry name" value="SpoIIaa-like"/>
    <property type="match status" value="1"/>
</dbReference>
<dbReference type="Gene3D" id="3.30.750.24">
    <property type="entry name" value="STAS domain"/>
    <property type="match status" value="1"/>
</dbReference>
<evidence type="ECO:0000259" key="3">
    <source>
        <dbReference type="PROSITE" id="PS50801"/>
    </source>
</evidence>